<organism evidence="1 2">
    <name type="scientific">Mycolicibacterium mucogenicum</name>
    <name type="common">Mycobacterium mucogenicum</name>
    <dbReference type="NCBI Taxonomy" id="56689"/>
    <lineage>
        <taxon>Bacteria</taxon>
        <taxon>Bacillati</taxon>
        <taxon>Actinomycetota</taxon>
        <taxon>Actinomycetes</taxon>
        <taxon>Mycobacteriales</taxon>
        <taxon>Mycobacteriaceae</taxon>
        <taxon>Mycolicibacterium</taxon>
    </lineage>
</organism>
<dbReference type="EMBL" id="SDLO01000035">
    <property type="protein sequence ID" value="TDK84631.1"/>
    <property type="molecule type" value="Genomic_DNA"/>
</dbReference>
<reference evidence="1 2" key="1">
    <citation type="submission" date="2019-01" db="EMBL/GenBank/DDBJ databases">
        <title>High-quality-draft genome sequences of five non-tuberculosis mycobacteriaceae isolated from a nosocomial environment.</title>
        <authorList>
            <person name="Tiago I."/>
            <person name="Alarico S."/>
            <person name="Pereira S.G."/>
            <person name="Coelho C."/>
            <person name="Maranha A."/>
            <person name="Empadinhas N."/>
        </authorList>
    </citation>
    <scope>NUCLEOTIDE SEQUENCE [LARGE SCALE GENOMIC DNA]</scope>
    <source>
        <strain evidence="1 2">24AIII</strain>
    </source>
</reference>
<protein>
    <submittedName>
        <fullName evidence="1">Uncharacterized protein</fullName>
    </submittedName>
</protein>
<evidence type="ECO:0000313" key="2">
    <source>
        <dbReference type="Proteomes" id="UP000294929"/>
    </source>
</evidence>
<gene>
    <name evidence="1" type="ORF">EUA03_25560</name>
</gene>
<sequence length="273" mass="29820">MAEHLVLQKLLAGPVSSAIVENGLDQIGGYVTEASAVVGLRTPADLLAAYGVDAAPDFADVVRFEQPRLATFAKPSDAQRPWFDFPSGFLHGESLAPVWCMSRTRFSYGAEYWRIRSDGEQKRLSRYEGAARGWVGAKRWRPPSSMVGTLARWQGREYFADVIAENVLLTALSENGPTGFEPVRPHAWSATVPLAECEVFERVFTAQVDGVPVRILRRAGENAEVLLLSDEPADAERVGAGLVEAGVFEAVVDASRLANVYGVENQWVPSADR</sequence>
<proteinExistence type="predicted"/>
<dbReference type="RefSeq" id="WP_133428328.1">
    <property type="nucleotide sequence ID" value="NZ_SDLO01000035.1"/>
</dbReference>
<dbReference type="Proteomes" id="UP000294929">
    <property type="component" value="Unassembled WGS sequence"/>
</dbReference>
<evidence type="ECO:0000313" key="1">
    <source>
        <dbReference type="EMBL" id="TDK84631.1"/>
    </source>
</evidence>
<name>A0A4R5W916_MYCMU</name>
<accession>A0A4R5W916</accession>
<dbReference type="AlphaFoldDB" id="A0A4R5W916"/>
<comment type="caution">
    <text evidence="1">The sequence shown here is derived from an EMBL/GenBank/DDBJ whole genome shotgun (WGS) entry which is preliminary data.</text>
</comment>